<feature type="domain" description="Integrin beta epidermal growth factor-like" evidence="13">
    <location>
        <begin position="187"/>
        <end position="215"/>
    </location>
</feature>
<dbReference type="GO" id="GO:0005925">
    <property type="term" value="C:focal adhesion"/>
    <property type="evidence" value="ECO:0007669"/>
    <property type="project" value="TreeGrafter"/>
</dbReference>
<dbReference type="InterPro" id="IPR015812">
    <property type="entry name" value="Integrin_bsu"/>
</dbReference>
<evidence type="ECO:0000313" key="15">
    <source>
        <dbReference type="RefSeq" id="XP_022820804.1"/>
    </source>
</evidence>
<evidence type="ECO:0000256" key="10">
    <source>
        <dbReference type="ARBA" id="ARBA00023180"/>
    </source>
</evidence>
<comment type="similarity">
    <text evidence="2">Belongs to the integrin beta chain family.</text>
</comment>
<keyword evidence="8 11" id="KW-0472">Membrane</keyword>
<dbReference type="GO" id="GO:0016477">
    <property type="term" value="P:cell migration"/>
    <property type="evidence" value="ECO:0007669"/>
    <property type="project" value="TreeGrafter"/>
</dbReference>
<name>A0A9J7E2S7_SPOLT</name>
<keyword evidence="4 11" id="KW-0812">Transmembrane</keyword>
<accession>A0A9J7E2S7</accession>
<dbReference type="GO" id="GO:0005178">
    <property type="term" value="F:integrin binding"/>
    <property type="evidence" value="ECO:0007669"/>
    <property type="project" value="TreeGrafter"/>
</dbReference>
<feature type="chain" id="PRO_5039940237" evidence="12">
    <location>
        <begin position="23"/>
        <end position="444"/>
    </location>
</feature>
<protein>
    <submittedName>
        <fullName evidence="15">Integrin beta-PS-like</fullName>
    </submittedName>
</protein>
<evidence type="ECO:0000256" key="12">
    <source>
        <dbReference type="SAM" id="SignalP"/>
    </source>
</evidence>
<dbReference type="GO" id="GO:0007229">
    <property type="term" value="P:integrin-mediated signaling pathway"/>
    <property type="evidence" value="ECO:0007669"/>
    <property type="project" value="UniProtKB-KW"/>
</dbReference>
<dbReference type="InterPro" id="IPR040622">
    <property type="entry name" value="EGF_integrin_1"/>
</dbReference>
<keyword evidence="14" id="KW-1185">Reference proteome</keyword>
<keyword evidence="6 11" id="KW-1133">Transmembrane helix</keyword>
<evidence type="ECO:0000256" key="2">
    <source>
        <dbReference type="ARBA" id="ARBA00007449"/>
    </source>
</evidence>
<dbReference type="Pfam" id="PF18372">
    <property type="entry name" value="I-EGF_1"/>
    <property type="match status" value="1"/>
</dbReference>
<evidence type="ECO:0000256" key="5">
    <source>
        <dbReference type="ARBA" id="ARBA00022737"/>
    </source>
</evidence>
<keyword evidence="3" id="KW-0245">EGF-like domain</keyword>
<keyword evidence="5" id="KW-0677">Repeat</keyword>
<sequence>MRTMASVCFMVIMLVFVQNVFGNICTKNENSLTCDECIRCGGEWCRERKLPTSHCVFTSGDGWCPAEREYLPADGDKSTKGIEVNPVSAERILHVGKKNKLDIQYTSKTKEKPKMLILQSTQSFNIEFDIDEPECVGTTCVATVSATPTQDFCNVTGGVSEYVEVSINVGLAEEVKVKYYVVCACPCSGKAEIRSPVCKGNGNYSCGICICEPGWTGASCEKPICDETKRGDVVQCSLNPRNDEDCNGNGYCGICETCVCYTDREGSQYFDHENNCAGLCTITNGDYEDCLVNSNGTGGICYNSHPNPLIMQRYNVTLTNERDYEDRKVWVKCNETFDGCGMLEYFAKRDERGIYVMMVNLCNEIHNEAIVADTKVPIILGVLGIVAAVAAVSGVMLWKHLNTVPPVPLNDPQYQNIDAEDCTGENPLYKPPTSSFKNPTYGKW</sequence>
<keyword evidence="7" id="KW-0401">Integrin</keyword>
<dbReference type="GeneID" id="111352504"/>
<dbReference type="AlphaFoldDB" id="A0A9J7E2S7"/>
<dbReference type="OrthoDB" id="410592at2759"/>
<evidence type="ECO:0000256" key="9">
    <source>
        <dbReference type="ARBA" id="ARBA00023157"/>
    </source>
</evidence>
<feature type="transmembrane region" description="Helical" evidence="11">
    <location>
        <begin position="378"/>
        <end position="398"/>
    </location>
</feature>
<gene>
    <name evidence="15" type="primary">LOC111352504</name>
</gene>
<dbReference type="GO" id="GO:0098609">
    <property type="term" value="P:cell-cell adhesion"/>
    <property type="evidence" value="ECO:0007669"/>
    <property type="project" value="TreeGrafter"/>
</dbReference>
<keyword evidence="12" id="KW-0732">Signal</keyword>
<dbReference type="PANTHER" id="PTHR10082:SF42">
    <property type="entry name" value="INTEGRIN BETA-4"/>
    <property type="match status" value="1"/>
</dbReference>
<evidence type="ECO:0000256" key="6">
    <source>
        <dbReference type="ARBA" id="ARBA00022989"/>
    </source>
</evidence>
<evidence type="ECO:0000313" key="14">
    <source>
        <dbReference type="Proteomes" id="UP000301870"/>
    </source>
</evidence>
<proteinExistence type="inferred from homology"/>
<reference evidence="15" key="1">
    <citation type="submission" date="2025-08" db="UniProtKB">
        <authorList>
            <consortium name="RefSeq"/>
        </authorList>
    </citation>
    <scope>IDENTIFICATION</scope>
    <source>
        <strain evidence="15">Ishihara</strain>
        <tissue evidence="15">Whole body</tissue>
    </source>
</reference>
<dbReference type="Proteomes" id="UP000301870">
    <property type="component" value="Chromosome 15"/>
</dbReference>
<feature type="signal peptide" evidence="12">
    <location>
        <begin position="1"/>
        <end position="22"/>
    </location>
</feature>
<evidence type="ECO:0000259" key="13">
    <source>
        <dbReference type="Pfam" id="PF18372"/>
    </source>
</evidence>
<dbReference type="RefSeq" id="XP_022820804.1">
    <property type="nucleotide sequence ID" value="XM_022965036.1"/>
</dbReference>
<evidence type="ECO:0000256" key="3">
    <source>
        <dbReference type="ARBA" id="ARBA00022536"/>
    </source>
</evidence>
<dbReference type="KEGG" id="sliu:111352504"/>
<evidence type="ECO:0000256" key="8">
    <source>
        <dbReference type="ARBA" id="ARBA00023136"/>
    </source>
</evidence>
<dbReference type="PANTHER" id="PTHR10082">
    <property type="entry name" value="INTEGRIN BETA SUBUNIT"/>
    <property type="match status" value="1"/>
</dbReference>
<evidence type="ECO:0000256" key="7">
    <source>
        <dbReference type="ARBA" id="ARBA00023037"/>
    </source>
</evidence>
<evidence type="ECO:0000256" key="1">
    <source>
        <dbReference type="ARBA" id="ARBA00004479"/>
    </source>
</evidence>
<keyword evidence="10" id="KW-0325">Glycoprotein</keyword>
<comment type="subcellular location">
    <subcellularLocation>
        <location evidence="1">Membrane</location>
        <topology evidence="1">Single-pass type I membrane protein</topology>
    </subcellularLocation>
</comment>
<dbReference type="GO" id="GO:0009986">
    <property type="term" value="C:cell surface"/>
    <property type="evidence" value="ECO:0007669"/>
    <property type="project" value="TreeGrafter"/>
</dbReference>
<dbReference type="Gene3D" id="2.60.40.1510">
    <property type="entry name" value="ntegrin, alpha v. Chain A, domain 3"/>
    <property type="match status" value="1"/>
</dbReference>
<dbReference type="GO" id="GO:0008305">
    <property type="term" value="C:integrin complex"/>
    <property type="evidence" value="ECO:0007669"/>
    <property type="project" value="TreeGrafter"/>
</dbReference>
<organism evidence="14 15">
    <name type="scientific">Spodoptera litura</name>
    <name type="common">Asian cotton leafworm</name>
    <dbReference type="NCBI Taxonomy" id="69820"/>
    <lineage>
        <taxon>Eukaryota</taxon>
        <taxon>Metazoa</taxon>
        <taxon>Ecdysozoa</taxon>
        <taxon>Arthropoda</taxon>
        <taxon>Hexapoda</taxon>
        <taxon>Insecta</taxon>
        <taxon>Pterygota</taxon>
        <taxon>Neoptera</taxon>
        <taxon>Endopterygota</taxon>
        <taxon>Lepidoptera</taxon>
        <taxon>Glossata</taxon>
        <taxon>Ditrysia</taxon>
        <taxon>Noctuoidea</taxon>
        <taxon>Noctuidae</taxon>
        <taxon>Amphipyrinae</taxon>
        <taxon>Spodoptera</taxon>
    </lineage>
</organism>
<keyword evidence="9" id="KW-1015">Disulfide bond</keyword>
<dbReference type="Gene3D" id="1.20.5.630">
    <property type="entry name" value="Integrin beta subunit, cytoplasmic domain"/>
    <property type="match status" value="1"/>
</dbReference>
<dbReference type="GO" id="GO:0007160">
    <property type="term" value="P:cell-matrix adhesion"/>
    <property type="evidence" value="ECO:0007669"/>
    <property type="project" value="TreeGrafter"/>
</dbReference>
<evidence type="ECO:0000256" key="4">
    <source>
        <dbReference type="ARBA" id="ARBA00022692"/>
    </source>
</evidence>
<evidence type="ECO:0000256" key="11">
    <source>
        <dbReference type="SAM" id="Phobius"/>
    </source>
</evidence>
<dbReference type="GO" id="GO:0033627">
    <property type="term" value="P:cell adhesion mediated by integrin"/>
    <property type="evidence" value="ECO:0007669"/>
    <property type="project" value="TreeGrafter"/>
</dbReference>